<dbReference type="PANTHER" id="PTHR23519">
    <property type="entry name" value="AUTOPHAGY-RELATED PROTEIN 22"/>
    <property type="match status" value="1"/>
</dbReference>
<dbReference type="Proteomes" id="UP000008178">
    <property type="component" value="Chromosome"/>
</dbReference>
<proteinExistence type="predicted"/>
<feature type="transmembrane region" description="Helical" evidence="6">
    <location>
        <begin position="12"/>
        <end position="34"/>
    </location>
</feature>
<evidence type="ECO:0000313" key="7">
    <source>
        <dbReference type="EMBL" id="AEN95200.1"/>
    </source>
</evidence>
<dbReference type="OrthoDB" id="9768783at2"/>
<protein>
    <recommendedName>
        <fullName evidence="9">MFS transporter</fullName>
    </recommendedName>
</protein>
<feature type="transmembrane region" description="Helical" evidence="6">
    <location>
        <begin position="146"/>
        <end position="170"/>
    </location>
</feature>
<organism evidence="7 8">
    <name type="scientific">Roseburia hominis (strain DSM 16839 / JCM 17582 / NCIMB 14029 / A2-183)</name>
    <dbReference type="NCBI Taxonomy" id="585394"/>
    <lineage>
        <taxon>Bacteria</taxon>
        <taxon>Bacillati</taxon>
        <taxon>Bacillota</taxon>
        <taxon>Clostridia</taxon>
        <taxon>Lachnospirales</taxon>
        <taxon>Lachnospiraceae</taxon>
        <taxon>Roseburia</taxon>
    </lineage>
</organism>
<evidence type="ECO:0000256" key="2">
    <source>
        <dbReference type="ARBA" id="ARBA00022448"/>
    </source>
</evidence>
<feature type="transmembrane region" description="Helical" evidence="6">
    <location>
        <begin position="266"/>
        <end position="286"/>
    </location>
</feature>
<accession>G2SZ42</accession>
<dbReference type="eggNOG" id="COG2270">
    <property type="taxonomic scope" value="Bacteria"/>
</dbReference>
<keyword evidence="4 6" id="KW-1133">Transmembrane helix</keyword>
<reference evidence="7 8" key="1">
    <citation type="journal article" date="2015" name="Genome Announc.">
        <title>Complete genome sequence of the human gut symbiont Roseburia hominis.</title>
        <authorList>
            <person name="Travis A.J."/>
            <person name="Kelly D."/>
            <person name="Flint H.J."/>
            <person name="Aminov R.I."/>
        </authorList>
    </citation>
    <scope>NUCLEOTIDE SEQUENCE [LARGE SCALE GENOMIC DNA]</scope>
    <source>
        <strain evidence="8">DSM 16839 / JCM 17582 / NCIMB 14029 / A2-183</strain>
    </source>
</reference>
<keyword evidence="2" id="KW-0813">Transport</keyword>
<dbReference type="InterPro" id="IPR050495">
    <property type="entry name" value="ATG22/LtaA_families"/>
</dbReference>
<dbReference type="RefSeq" id="WP_014078294.1">
    <property type="nucleotide sequence ID" value="NC_015977.1"/>
</dbReference>
<dbReference type="SUPFAM" id="SSF103473">
    <property type="entry name" value="MFS general substrate transporter"/>
    <property type="match status" value="1"/>
</dbReference>
<feature type="transmembrane region" description="Helical" evidence="6">
    <location>
        <begin position="298"/>
        <end position="316"/>
    </location>
</feature>
<feature type="transmembrane region" description="Helical" evidence="6">
    <location>
        <begin position="176"/>
        <end position="197"/>
    </location>
</feature>
<dbReference type="BioCyc" id="RHOM585394:G1H02-81-MONOMER"/>
<gene>
    <name evidence="7" type="ordered locus">RHOM_00365</name>
</gene>
<evidence type="ECO:0000256" key="1">
    <source>
        <dbReference type="ARBA" id="ARBA00004127"/>
    </source>
</evidence>
<keyword evidence="8" id="KW-1185">Reference proteome</keyword>
<evidence type="ECO:0008006" key="9">
    <source>
        <dbReference type="Google" id="ProtNLM"/>
    </source>
</evidence>
<dbReference type="GeneID" id="93721978"/>
<feature type="transmembrane region" description="Helical" evidence="6">
    <location>
        <begin position="322"/>
        <end position="344"/>
    </location>
</feature>
<feature type="transmembrane region" description="Helical" evidence="6">
    <location>
        <begin position="384"/>
        <end position="403"/>
    </location>
</feature>
<feature type="transmembrane region" description="Helical" evidence="6">
    <location>
        <begin position="54"/>
        <end position="74"/>
    </location>
</feature>
<dbReference type="STRING" id="585394.RHOM_00365"/>
<feature type="transmembrane region" description="Helical" evidence="6">
    <location>
        <begin position="106"/>
        <end position="125"/>
    </location>
</feature>
<dbReference type="HOGENOM" id="CLU_017518_3_0_9"/>
<dbReference type="AlphaFoldDB" id="G2SZ42"/>
<dbReference type="PANTHER" id="PTHR23519:SF1">
    <property type="entry name" value="AUTOPHAGY-RELATED PROTEIN 22"/>
    <property type="match status" value="1"/>
</dbReference>
<keyword evidence="3 6" id="KW-0812">Transmembrane</keyword>
<dbReference type="EMBL" id="CP003040">
    <property type="protein sequence ID" value="AEN95200.1"/>
    <property type="molecule type" value="Genomic_DNA"/>
</dbReference>
<evidence type="ECO:0000256" key="6">
    <source>
        <dbReference type="SAM" id="Phobius"/>
    </source>
</evidence>
<dbReference type="KEGG" id="rho:RHOM_00365"/>
<evidence type="ECO:0000256" key="4">
    <source>
        <dbReference type="ARBA" id="ARBA00022989"/>
    </source>
</evidence>
<dbReference type="Gene3D" id="1.20.1250.20">
    <property type="entry name" value="MFS general substrate transporter like domains"/>
    <property type="match status" value="1"/>
</dbReference>
<sequence length="429" mass="46920">MKTKMSRLEKFWVLYDVGNSAFTLLVSTIIPIYYKNMASANGISASDSTAYLSYAISISTLIVAVLGPVLGAVADNKNRKKPLFTFFMMMGVLGCAALAIPRTWILFLAIFVIAKVGFSGSLIFYDSMLVDVTTDERMDEVSSQGYAWGYIGSCVPFVASLGLILGADAIGISGTVAMMIAFFINAAWWVVVTLPLLRNYQQKYYVEAGGTNVREIFSRLGKVFAEIRDDKKVLWFLAAFFFYIDGVYTIIEMATSYGKDVGISDTSLLMALLLTQVVAFPCAILFGKLTQRFASSKLISVCIGAYFVVAVYALWLDAAWKFWMMATFVGVFQGAIQALSRSYYAKIIPKEKSTEYFGIFDIFGKGASFMGTMLMGITTQLFDTSRAGVAAIAAMFVVGFICFQMQRRCMAGETSQSGAMGGAAGFAKE</sequence>
<dbReference type="InterPro" id="IPR024671">
    <property type="entry name" value="Atg22-like"/>
</dbReference>
<evidence type="ECO:0000256" key="3">
    <source>
        <dbReference type="ARBA" id="ARBA00022692"/>
    </source>
</evidence>
<keyword evidence="5 6" id="KW-0472">Membrane</keyword>
<comment type="subcellular location">
    <subcellularLocation>
        <location evidence="1">Endomembrane system</location>
        <topology evidence="1">Multi-pass membrane protein</topology>
    </subcellularLocation>
</comment>
<dbReference type="GO" id="GO:0012505">
    <property type="term" value="C:endomembrane system"/>
    <property type="evidence" value="ECO:0007669"/>
    <property type="project" value="UniProtKB-SubCell"/>
</dbReference>
<dbReference type="Pfam" id="PF11700">
    <property type="entry name" value="ATG22"/>
    <property type="match status" value="2"/>
</dbReference>
<evidence type="ECO:0000256" key="5">
    <source>
        <dbReference type="ARBA" id="ARBA00023136"/>
    </source>
</evidence>
<feature type="transmembrane region" description="Helical" evidence="6">
    <location>
        <begin position="83"/>
        <end position="100"/>
    </location>
</feature>
<feature type="transmembrane region" description="Helical" evidence="6">
    <location>
        <begin position="356"/>
        <end position="378"/>
    </location>
</feature>
<evidence type="ECO:0000313" key="8">
    <source>
        <dbReference type="Proteomes" id="UP000008178"/>
    </source>
</evidence>
<name>G2SZ42_ROSHA</name>
<feature type="transmembrane region" description="Helical" evidence="6">
    <location>
        <begin position="233"/>
        <end position="251"/>
    </location>
</feature>
<dbReference type="InterPro" id="IPR036259">
    <property type="entry name" value="MFS_trans_sf"/>
</dbReference>